<feature type="region of interest" description="Disordered" evidence="1">
    <location>
        <begin position="119"/>
        <end position="177"/>
    </location>
</feature>
<dbReference type="AlphaFoldDB" id="A0AAV0CFR9"/>
<feature type="compositionally biased region" description="Low complexity" evidence="1">
    <location>
        <begin position="157"/>
        <end position="168"/>
    </location>
</feature>
<keyword evidence="4" id="KW-1185">Reference proteome</keyword>
<name>A0AAV0CFR9_9ASTE</name>
<dbReference type="Pfam" id="PF14223">
    <property type="entry name" value="Retrotran_gag_2"/>
    <property type="match status" value="1"/>
</dbReference>
<evidence type="ECO:0000256" key="1">
    <source>
        <dbReference type="SAM" id="MobiDB-lite"/>
    </source>
</evidence>
<feature type="compositionally biased region" description="Basic residues" evidence="1">
    <location>
        <begin position="139"/>
        <end position="148"/>
    </location>
</feature>
<sequence length="177" mass="19041">MAACVARSIELRRLLSALKKKDDQSMDDYLREVIVLIDSLNTINSPVSNRELIQSMIQGLGPEYESVITSVTLFPDSFTFDSLRPQLMALEQRALYLCSQDAAPGHQAFAAYDQAAVRPQGRGGGQARGNGGRGYRGGGRGRGHRGRGRGYGGQQQGGAPVYAPPAGQFLQGSKVDQ</sequence>
<dbReference type="PANTHER" id="PTHR47481">
    <property type="match status" value="1"/>
</dbReference>
<accession>A0AAV0CFR9</accession>
<dbReference type="EMBL" id="CAMAPF010000030">
    <property type="protein sequence ID" value="CAH9076156.1"/>
    <property type="molecule type" value="Genomic_DNA"/>
</dbReference>
<reference evidence="2" key="1">
    <citation type="submission" date="2022-07" db="EMBL/GenBank/DDBJ databases">
        <authorList>
            <person name="Macas J."/>
            <person name="Novak P."/>
            <person name="Neumann P."/>
        </authorList>
    </citation>
    <scope>NUCLEOTIDE SEQUENCE</scope>
</reference>
<protein>
    <submittedName>
        <fullName evidence="2">Uncharacterized protein</fullName>
    </submittedName>
</protein>
<evidence type="ECO:0000313" key="2">
    <source>
        <dbReference type="EMBL" id="CAH9076156.1"/>
    </source>
</evidence>
<gene>
    <name evidence="3" type="ORF">CEPIT_LOCUS42455</name>
    <name evidence="2" type="ORF">CEPIT_LOCUS5786</name>
</gene>
<evidence type="ECO:0000313" key="4">
    <source>
        <dbReference type="Proteomes" id="UP001152523"/>
    </source>
</evidence>
<dbReference type="PANTHER" id="PTHR47481:SF42">
    <property type="entry name" value="RHO GTPASE-ACTIVATING PROTEIN GACK-LIKE"/>
    <property type="match status" value="1"/>
</dbReference>
<organism evidence="2 4">
    <name type="scientific">Cuscuta epithymum</name>
    <dbReference type="NCBI Taxonomy" id="186058"/>
    <lineage>
        <taxon>Eukaryota</taxon>
        <taxon>Viridiplantae</taxon>
        <taxon>Streptophyta</taxon>
        <taxon>Embryophyta</taxon>
        <taxon>Tracheophyta</taxon>
        <taxon>Spermatophyta</taxon>
        <taxon>Magnoliopsida</taxon>
        <taxon>eudicotyledons</taxon>
        <taxon>Gunneridae</taxon>
        <taxon>Pentapetalae</taxon>
        <taxon>asterids</taxon>
        <taxon>lamiids</taxon>
        <taxon>Solanales</taxon>
        <taxon>Convolvulaceae</taxon>
        <taxon>Cuscuteae</taxon>
        <taxon>Cuscuta</taxon>
        <taxon>Cuscuta subgen. Cuscuta</taxon>
    </lineage>
</organism>
<dbReference type="EMBL" id="CAMAPF010001084">
    <property type="protein sequence ID" value="CAH9145750.1"/>
    <property type="molecule type" value="Genomic_DNA"/>
</dbReference>
<comment type="caution">
    <text evidence="2">The sequence shown here is derived from an EMBL/GenBank/DDBJ whole genome shotgun (WGS) entry which is preliminary data.</text>
</comment>
<feature type="compositionally biased region" description="Gly residues" evidence="1">
    <location>
        <begin position="121"/>
        <end position="138"/>
    </location>
</feature>
<evidence type="ECO:0000313" key="3">
    <source>
        <dbReference type="EMBL" id="CAH9145750.1"/>
    </source>
</evidence>
<proteinExistence type="predicted"/>
<dbReference type="Proteomes" id="UP001152523">
    <property type="component" value="Unassembled WGS sequence"/>
</dbReference>